<dbReference type="InterPro" id="IPR011115">
    <property type="entry name" value="SecA_DEAD"/>
</dbReference>
<dbReference type="PANTHER" id="PTHR30612">
    <property type="entry name" value="SECA INNER MEMBRANE COMPONENT OF SEC PROTEIN SECRETION SYSTEM"/>
    <property type="match status" value="1"/>
</dbReference>
<dbReference type="InterPro" id="IPR027417">
    <property type="entry name" value="P-loop_NTPase"/>
</dbReference>
<dbReference type="EMBL" id="UINC01143060">
    <property type="protein sequence ID" value="SVD31769.1"/>
    <property type="molecule type" value="Genomic_DNA"/>
</dbReference>
<dbReference type="GO" id="GO:0043952">
    <property type="term" value="P:protein transport by the Sec complex"/>
    <property type="evidence" value="ECO:0007669"/>
    <property type="project" value="TreeGrafter"/>
</dbReference>
<keyword evidence="3" id="KW-0547">Nucleotide-binding</keyword>
<keyword evidence="6" id="KW-1278">Translocase</keyword>
<dbReference type="InterPro" id="IPR036670">
    <property type="entry name" value="SecA_X-link_sf"/>
</dbReference>
<keyword evidence="8" id="KW-0472">Membrane</keyword>
<evidence type="ECO:0000256" key="3">
    <source>
        <dbReference type="ARBA" id="ARBA00022741"/>
    </source>
</evidence>
<feature type="non-terminal residue" evidence="10">
    <location>
        <position position="1"/>
    </location>
</feature>
<keyword evidence="5" id="KW-0653">Protein transport</keyword>
<proteinExistence type="inferred from homology"/>
<feature type="non-terminal residue" evidence="10">
    <location>
        <position position="294"/>
    </location>
</feature>
<name>A0A382UBW8_9ZZZZ</name>
<gene>
    <name evidence="10" type="ORF">METZ01_LOCUS384623</name>
</gene>
<dbReference type="AlphaFoldDB" id="A0A382UBW8"/>
<keyword evidence="7" id="KW-0811">Translocation</keyword>
<dbReference type="InterPro" id="IPR014018">
    <property type="entry name" value="SecA_motor_DEAD"/>
</dbReference>
<evidence type="ECO:0000256" key="8">
    <source>
        <dbReference type="ARBA" id="ARBA00023136"/>
    </source>
</evidence>
<sequence length="294" mass="32344">DEFTGRILEGRRWSEGLHQAVEAREGVNIKAENQTLATITLQNYFRLYDKLAGMTGTAATEAAEFGNTYGLDVVPIPTHRPVQRADHADLIYKTETAKVDAVVDDIEQRRVTGQPILVGTVSVENSEKISRALDQRGITHNVLNAKEHQREAEIITQAGQLGAVTVATNMAGRGVDIVLGGNPENLARHDLYRDGVAPDDPLQAEQLATRIAHHESNCTAEGAKVREAGGLYVLGTERHESRRIDNQLRGRSGRQGDPGESRFYLSLEDDLMRLFATGAMNWVMDRALPDDTPI</sequence>
<dbReference type="Gene3D" id="3.40.50.300">
    <property type="entry name" value="P-loop containing nucleotide triphosphate hydrolases"/>
    <property type="match status" value="2"/>
</dbReference>
<dbReference type="GO" id="GO:0005886">
    <property type="term" value="C:plasma membrane"/>
    <property type="evidence" value="ECO:0007669"/>
    <property type="project" value="TreeGrafter"/>
</dbReference>
<evidence type="ECO:0000256" key="5">
    <source>
        <dbReference type="ARBA" id="ARBA00022927"/>
    </source>
</evidence>
<dbReference type="PRINTS" id="PR00906">
    <property type="entry name" value="SECA"/>
</dbReference>
<evidence type="ECO:0000313" key="10">
    <source>
        <dbReference type="EMBL" id="SVD31769.1"/>
    </source>
</evidence>
<dbReference type="InterPro" id="IPR000185">
    <property type="entry name" value="SecA"/>
</dbReference>
<accession>A0A382UBW8</accession>
<dbReference type="PROSITE" id="PS51196">
    <property type="entry name" value="SECA_MOTOR_DEAD"/>
    <property type="match status" value="1"/>
</dbReference>
<evidence type="ECO:0000259" key="9">
    <source>
        <dbReference type="PROSITE" id="PS51196"/>
    </source>
</evidence>
<evidence type="ECO:0000256" key="7">
    <source>
        <dbReference type="ARBA" id="ARBA00023010"/>
    </source>
</evidence>
<dbReference type="GO" id="GO:0017038">
    <property type="term" value="P:protein import"/>
    <property type="evidence" value="ECO:0007669"/>
    <property type="project" value="InterPro"/>
</dbReference>
<dbReference type="Gene3D" id="3.90.1440.10">
    <property type="entry name" value="SecA, preprotein cross-linking domain"/>
    <property type="match status" value="1"/>
</dbReference>
<feature type="domain" description="SecA family profile" evidence="9">
    <location>
        <begin position="1"/>
        <end position="294"/>
    </location>
</feature>
<keyword evidence="2" id="KW-0813">Transport</keyword>
<evidence type="ECO:0000256" key="1">
    <source>
        <dbReference type="ARBA" id="ARBA00007650"/>
    </source>
</evidence>
<protein>
    <recommendedName>
        <fullName evidence="9">SecA family profile domain-containing protein</fullName>
    </recommendedName>
</protein>
<dbReference type="CDD" id="cd18803">
    <property type="entry name" value="SF2_C_secA"/>
    <property type="match status" value="1"/>
</dbReference>
<dbReference type="InterPro" id="IPR044722">
    <property type="entry name" value="SecA_SF2_C"/>
</dbReference>
<dbReference type="InterPro" id="IPR020937">
    <property type="entry name" value="SecA_CS"/>
</dbReference>
<dbReference type="GO" id="GO:0006886">
    <property type="term" value="P:intracellular protein transport"/>
    <property type="evidence" value="ECO:0007669"/>
    <property type="project" value="InterPro"/>
</dbReference>
<dbReference type="PANTHER" id="PTHR30612:SF0">
    <property type="entry name" value="CHLOROPLAST PROTEIN-TRANSPORTING ATPASE"/>
    <property type="match status" value="1"/>
</dbReference>
<dbReference type="GO" id="GO:0006605">
    <property type="term" value="P:protein targeting"/>
    <property type="evidence" value="ECO:0007669"/>
    <property type="project" value="InterPro"/>
</dbReference>
<evidence type="ECO:0000256" key="4">
    <source>
        <dbReference type="ARBA" id="ARBA00022840"/>
    </source>
</evidence>
<dbReference type="GO" id="GO:0031522">
    <property type="term" value="C:cell envelope Sec protein transport complex"/>
    <property type="evidence" value="ECO:0007669"/>
    <property type="project" value="TreeGrafter"/>
</dbReference>
<dbReference type="FunFam" id="3.40.50.300:FF:000113">
    <property type="entry name" value="Preprotein translocase subunit SecA"/>
    <property type="match status" value="1"/>
</dbReference>
<dbReference type="PROSITE" id="PS01312">
    <property type="entry name" value="SECA"/>
    <property type="match status" value="1"/>
</dbReference>
<dbReference type="GO" id="GO:0005829">
    <property type="term" value="C:cytosol"/>
    <property type="evidence" value="ECO:0007669"/>
    <property type="project" value="TreeGrafter"/>
</dbReference>
<comment type="similarity">
    <text evidence="1">Belongs to the SecA family.</text>
</comment>
<dbReference type="Pfam" id="PF07517">
    <property type="entry name" value="SecA_DEAD"/>
    <property type="match status" value="1"/>
</dbReference>
<dbReference type="GO" id="GO:0005524">
    <property type="term" value="F:ATP binding"/>
    <property type="evidence" value="ECO:0007669"/>
    <property type="project" value="UniProtKB-KW"/>
</dbReference>
<dbReference type="SUPFAM" id="SSF81767">
    <property type="entry name" value="Pre-protein crosslinking domain of SecA"/>
    <property type="match status" value="1"/>
</dbReference>
<evidence type="ECO:0000256" key="2">
    <source>
        <dbReference type="ARBA" id="ARBA00022448"/>
    </source>
</evidence>
<organism evidence="10">
    <name type="scientific">marine metagenome</name>
    <dbReference type="NCBI Taxonomy" id="408172"/>
    <lineage>
        <taxon>unclassified sequences</taxon>
        <taxon>metagenomes</taxon>
        <taxon>ecological metagenomes</taxon>
    </lineage>
</organism>
<evidence type="ECO:0000256" key="6">
    <source>
        <dbReference type="ARBA" id="ARBA00022967"/>
    </source>
</evidence>
<dbReference type="Pfam" id="PF21090">
    <property type="entry name" value="P-loop_SecA"/>
    <property type="match status" value="1"/>
</dbReference>
<keyword evidence="4" id="KW-0067">ATP-binding</keyword>
<reference evidence="10" key="1">
    <citation type="submission" date="2018-05" db="EMBL/GenBank/DDBJ databases">
        <authorList>
            <person name="Lanie J.A."/>
            <person name="Ng W.-L."/>
            <person name="Kazmierczak K.M."/>
            <person name="Andrzejewski T.M."/>
            <person name="Davidsen T.M."/>
            <person name="Wayne K.J."/>
            <person name="Tettelin H."/>
            <person name="Glass J.I."/>
            <person name="Rusch D."/>
            <person name="Podicherti R."/>
            <person name="Tsui H.-C.T."/>
            <person name="Winkler M.E."/>
        </authorList>
    </citation>
    <scope>NUCLEOTIDE SEQUENCE</scope>
</reference>
<dbReference type="SUPFAM" id="SSF52540">
    <property type="entry name" value="P-loop containing nucleoside triphosphate hydrolases"/>
    <property type="match status" value="2"/>
</dbReference>